<dbReference type="EMBL" id="CP036259">
    <property type="protein sequence ID" value="QDR80230.1"/>
    <property type="molecule type" value="Genomic_DNA"/>
</dbReference>
<keyword evidence="2" id="KW-1185">Reference proteome</keyword>
<evidence type="ECO:0000313" key="1">
    <source>
        <dbReference type="EMBL" id="QDR80230.1"/>
    </source>
</evidence>
<sequence>MSKASTLITRARLRLKDPGEKTYSRYEMLDYLNDAVDFVSMELIAQQDLDMIYEINHTSGEALPDNFVAFAGQHPVYTKNGLTYATDTAATSTTIRYFGKKDRVEDVEANSPFLSMYDPVLVQLMVIFAMNRDTGGIPADAEILNQIRQNIGVIKQQQQKAQG</sequence>
<dbReference type="AlphaFoldDB" id="A0A517DS91"/>
<dbReference type="KEGG" id="sted:SPTER_15490"/>
<reference evidence="1 2" key="1">
    <citation type="submission" date="2019-02" db="EMBL/GenBank/DDBJ databases">
        <title>Closed genome of Sporomusa termitida DSM 4440.</title>
        <authorList>
            <person name="Poehlein A."/>
            <person name="Daniel R."/>
        </authorList>
    </citation>
    <scope>NUCLEOTIDE SEQUENCE [LARGE SCALE GENOMIC DNA]</scope>
    <source>
        <strain evidence="1 2">DSM 4440</strain>
    </source>
</reference>
<name>A0A517DS91_9FIRM</name>
<gene>
    <name evidence="1" type="ORF">SPTER_15490</name>
</gene>
<dbReference type="Proteomes" id="UP000320776">
    <property type="component" value="Chromosome"/>
</dbReference>
<proteinExistence type="predicted"/>
<organism evidence="1 2">
    <name type="scientific">Sporomusa termitida</name>
    <dbReference type="NCBI Taxonomy" id="2377"/>
    <lineage>
        <taxon>Bacteria</taxon>
        <taxon>Bacillati</taxon>
        <taxon>Bacillota</taxon>
        <taxon>Negativicutes</taxon>
        <taxon>Selenomonadales</taxon>
        <taxon>Sporomusaceae</taxon>
        <taxon>Sporomusa</taxon>
    </lineage>
</organism>
<accession>A0A517DS91</accession>
<evidence type="ECO:0000313" key="2">
    <source>
        <dbReference type="Proteomes" id="UP000320776"/>
    </source>
</evidence>
<dbReference type="RefSeq" id="WP_144349818.1">
    <property type="nucleotide sequence ID" value="NZ_CP036259.1"/>
</dbReference>
<dbReference type="OrthoDB" id="1669617at2"/>
<protein>
    <submittedName>
        <fullName evidence="1">Uncharacterized protein</fullName>
    </submittedName>
</protein>